<reference evidence="3" key="1">
    <citation type="journal article" date="2019" name="Int. J. Syst. Evol. Microbiol.">
        <title>The Global Catalogue of Microorganisms (GCM) 10K type strain sequencing project: providing services to taxonomists for standard genome sequencing and annotation.</title>
        <authorList>
            <consortium name="The Broad Institute Genomics Platform"/>
            <consortium name="The Broad Institute Genome Sequencing Center for Infectious Disease"/>
            <person name="Wu L."/>
            <person name="Ma J."/>
        </authorList>
    </citation>
    <scope>NUCLEOTIDE SEQUENCE [LARGE SCALE GENOMIC DNA]</scope>
    <source>
        <strain evidence="3">JCM 17326</strain>
    </source>
</reference>
<gene>
    <name evidence="2" type="ORF">GCM10022419_097590</name>
</gene>
<dbReference type="InterPro" id="IPR001763">
    <property type="entry name" value="Rhodanese-like_dom"/>
</dbReference>
<dbReference type="PROSITE" id="PS50206">
    <property type="entry name" value="RHODANESE_3"/>
    <property type="match status" value="1"/>
</dbReference>
<evidence type="ECO:0000313" key="2">
    <source>
        <dbReference type="EMBL" id="GAA3598552.1"/>
    </source>
</evidence>
<name>A0ABP6Z5A8_9ACTN</name>
<sequence length="82" mass="8643">MGAGRAASEPYGLKARTSWAQCTCCSRSCLELPADRLLITFHTGGIRSAGAVNLLVEYGFDAVSMSRALVGRRAAASPLTPR</sequence>
<comment type="caution">
    <text evidence="2">The sequence shown here is derived from an EMBL/GenBank/DDBJ whole genome shotgun (WGS) entry which is preliminary data.</text>
</comment>
<protein>
    <recommendedName>
        <fullName evidence="1">Rhodanese domain-containing protein</fullName>
    </recommendedName>
</protein>
<feature type="domain" description="Rhodanese" evidence="1">
    <location>
        <begin position="30"/>
        <end position="81"/>
    </location>
</feature>
<keyword evidence="3" id="KW-1185">Reference proteome</keyword>
<evidence type="ECO:0000259" key="1">
    <source>
        <dbReference type="PROSITE" id="PS50206"/>
    </source>
</evidence>
<accession>A0ABP6Z5A8</accession>
<organism evidence="2 3">
    <name type="scientific">Nonomuraea rosea</name>
    <dbReference type="NCBI Taxonomy" id="638574"/>
    <lineage>
        <taxon>Bacteria</taxon>
        <taxon>Bacillati</taxon>
        <taxon>Actinomycetota</taxon>
        <taxon>Actinomycetes</taxon>
        <taxon>Streptosporangiales</taxon>
        <taxon>Streptosporangiaceae</taxon>
        <taxon>Nonomuraea</taxon>
    </lineage>
</organism>
<dbReference type="EMBL" id="BAABDQ010000033">
    <property type="protein sequence ID" value="GAA3598552.1"/>
    <property type="molecule type" value="Genomic_DNA"/>
</dbReference>
<proteinExistence type="predicted"/>
<dbReference type="Proteomes" id="UP001500630">
    <property type="component" value="Unassembled WGS sequence"/>
</dbReference>
<evidence type="ECO:0000313" key="3">
    <source>
        <dbReference type="Proteomes" id="UP001500630"/>
    </source>
</evidence>